<comment type="caution">
    <text evidence="2">The sequence shown here is derived from an EMBL/GenBank/DDBJ whole genome shotgun (WGS) entry which is preliminary data.</text>
</comment>
<dbReference type="Gene3D" id="3.40.630.30">
    <property type="match status" value="1"/>
</dbReference>
<organism evidence="2 3">
    <name type="scientific">Phlyctema vagabunda</name>
    <dbReference type="NCBI Taxonomy" id="108571"/>
    <lineage>
        <taxon>Eukaryota</taxon>
        <taxon>Fungi</taxon>
        <taxon>Dikarya</taxon>
        <taxon>Ascomycota</taxon>
        <taxon>Pezizomycotina</taxon>
        <taxon>Leotiomycetes</taxon>
        <taxon>Helotiales</taxon>
        <taxon>Dermateaceae</taxon>
        <taxon>Phlyctema</taxon>
    </lineage>
</organism>
<proteinExistence type="predicted"/>
<dbReference type="CDD" id="cd04301">
    <property type="entry name" value="NAT_SF"/>
    <property type="match status" value="1"/>
</dbReference>
<evidence type="ECO:0000313" key="3">
    <source>
        <dbReference type="Proteomes" id="UP001629113"/>
    </source>
</evidence>
<feature type="domain" description="N-acetyltransferase" evidence="1">
    <location>
        <begin position="65"/>
        <end position="200"/>
    </location>
</feature>
<dbReference type="InterPro" id="IPR016181">
    <property type="entry name" value="Acyl_CoA_acyltransferase"/>
</dbReference>
<reference evidence="2 3" key="1">
    <citation type="submission" date="2024-06" db="EMBL/GenBank/DDBJ databases">
        <title>Complete genome of Phlyctema vagabunda strain 19-DSS-EL-015.</title>
        <authorList>
            <person name="Fiorenzani C."/>
        </authorList>
    </citation>
    <scope>NUCLEOTIDE SEQUENCE [LARGE SCALE GENOMIC DNA]</scope>
    <source>
        <strain evidence="2 3">19-DSS-EL-015</strain>
    </source>
</reference>
<accession>A0ABR4PJ64</accession>
<gene>
    <name evidence="2" type="ORF">PVAG01_05076</name>
</gene>
<dbReference type="InterPro" id="IPR000182">
    <property type="entry name" value="GNAT_dom"/>
</dbReference>
<keyword evidence="3" id="KW-1185">Reference proteome</keyword>
<evidence type="ECO:0000313" key="2">
    <source>
        <dbReference type="EMBL" id="KAL3423329.1"/>
    </source>
</evidence>
<dbReference type="SUPFAM" id="SSF55729">
    <property type="entry name" value="Acyl-CoA N-acyltransferases (Nat)"/>
    <property type="match status" value="1"/>
</dbReference>
<protein>
    <submittedName>
        <fullName evidence="2">GNAT family</fullName>
    </submittedName>
</protein>
<dbReference type="EMBL" id="JBFCZG010000004">
    <property type="protein sequence ID" value="KAL3423329.1"/>
    <property type="molecule type" value="Genomic_DNA"/>
</dbReference>
<name>A0ABR4PJ64_9HELO</name>
<dbReference type="Pfam" id="PF00583">
    <property type="entry name" value="Acetyltransf_1"/>
    <property type="match status" value="1"/>
</dbReference>
<dbReference type="PROSITE" id="PS51186">
    <property type="entry name" value="GNAT"/>
    <property type="match status" value="1"/>
</dbReference>
<sequence>MSFIYSVHRLPSDSPDLAFFAGRFSALRLNALAASPDSFSSNFTIESAITPADWIARVSQPQKHIFLCVAHPPDTPAEQQTLNRGEWVGKVTLLGPLSKHSFELPKSGRGDAGPLGAEDDETRWQMTALYTSAAHRGRGLAKMLIAGAVQFASTEGRPEPARVRIFINPTNGLVKRLYESLGFIIAGTVTLKEAFRQNGDASLLPADGGVSDPEKWDTWVGTIMEVLKPGV</sequence>
<evidence type="ECO:0000259" key="1">
    <source>
        <dbReference type="PROSITE" id="PS51186"/>
    </source>
</evidence>
<dbReference type="Proteomes" id="UP001629113">
    <property type="component" value="Unassembled WGS sequence"/>
</dbReference>